<keyword evidence="9 10" id="KW-0472">Membrane</keyword>
<feature type="non-terminal residue" evidence="11">
    <location>
        <position position="1"/>
    </location>
</feature>
<reference evidence="11" key="1">
    <citation type="submission" date="2016-04" db="EMBL/GenBank/DDBJ databases">
        <authorList>
            <person name="Calderon-Fernandez G.M.Sr."/>
        </authorList>
    </citation>
    <scope>NUCLEOTIDE SEQUENCE</scope>
    <source>
        <strain evidence="11">Int1</strain>
        <tissue evidence="11">Integument</tissue>
    </source>
</reference>
<sequence>ATPHTERIPCSFDHVEFPPNSSFYIELPPYTTTVSTVTIQGKNLSGRAWDEVLLSEIGLKEFPKGEFVVATGEKCERKDRCDECADFPTFCRPCAQQNCEDAVKPLGFCCPICGGYLLFGEKDSKVEEVRKAVSEFPMEDIIWHVSYISGYVQVVLVQKDKHFTIDTVVKELKEYLLKRNLGLQNSIFRVSGSMIRRRSSGSTFGLFFGSMAFAVLVAFGIVLFYHKADNLTWRDIIPYNGGFNRRFMFARFENVSGVVEIGEEQLVEEEVETNETSDDIRAFDNPMYSDIPERPLIEGVEFTDVQLDEP</sequence>
<feature type="non-terminal residue" evidence="11">
    <location>
        <position position="310"/>
    </location>
</feature>
<evidence type="ECO:0000256" key="4">
    <source>
        <dbReference type="ARBA" id="ARBA00022475"/>
    </source>
</evidence>
<name>A0A170Z1K6_TRIIF</name>
<evidence type="ECO:0000256" key="1">
    <source>
        <dbReference type="ARBA" id="ARBA00004251"/>
    </source>
</evidence>
<evidence type="ECO:0000313" key="11">
    <source>
        <dbReference type="EMBL" id="JAS00481.1"/>
    </source>
</evidence>
<keyword evidence="5 10" id="KW-0812">Transmembrane</keyword>
<dbReference type="PANTHER" id="PTHR14995:SF2">
    <property type="entry name" value="PROTEIN AMNIONLESS"/>
    <property type="match status" value="1"/>
</dbReference>
<evidence type="ECO:0000256" key="10">
    <source>
        <dbReference type="SAM" id="Phobius"/>
    </source>
</evidence>
<keyword evidence="8 10" id="KW-1133">Transmembrane helix</keyword>
<dbReference type="Pfam" id="PF14828">
    <property type="entry name" value="Amnionless"/>
    <property type="match status" value="1"/>
</dbReference>
<dbReference type="GO" id="GO:0015031">
    <property type="term" value="P:protein transport"/>
    <property type="evidence" value="ECO:0007669"/>
    <property type="project" value="UniProtKB-KW"/>
</dbReference>
<dbReference type="InterPro" id="IPR026112">
    <property type="entry name" value="AMN"/>
</dbReference>
<keyword evidence="3" id="KW-0813">Transport</keyword>
<evidence type="ECO:0000256" key="7">
    <source>
        <dbReference type="ARBA" id="ARBA00022927"/>
    </source>
</evidence>
<dbReference type="GO" id="GO:0016324">
    <property type="term" value="C:apical plasma membrane"/>
    <property type="evidence" value="ECO:0007669"/>
    <property type="project" value="TreeGrafter"/>
</dbReference>
<evidence type="ECO:0000256" key="8">
    <source>
        <dbReference type="ARBA" id="ARBA00022989"/>
    </source>
</evidence>
<keyword evidence="7" id="KW-0653">Protein transport</keyword>
<feature type="transmembrane region" description="Helical" evidence="10">
    <location>
        <begin position="204"/>
        <end position="225"/>
    </location>
</feature>
<keyword evidence="4" id="KW-1003">Cell membrane</keyword>
<evidence type="ECO:0000256" key="3">
    <source>
        <dbReference type="ARBA" id="ARBA00022448"/>
    </source>
</evidence>
<dbReference type="AlphaFoldDB" id="A0A170Z1K6"/>
<evidence type="ECO:0000256" key="5">
    <source>
        <dbReference type="ARBA" id="ARBA00022692"/>
    </source>
</evidence>
<evidence type="ECO:0000256" key="9">
    <source>
        <dbReference type="ARBA" id="ARBA00023136"/>
    </source>
</evidence>
<protein>
    <recommendedName>
        <fullName evidence="2">Protein amnionless</fullName>
    </recommendedName>
</protein>
<evidence type="ECO:0000256" key="6">
    <source>
        <dbReference type="ARBA" id="ARBA00022729"/>
    </source>
</evidence>
<dbReference type="GO" id="GO:0006898">
    <property type="term" value="P:receptor-mediated endocytosis"/>
    <property type="evidence" value="ECO:0007669"/>
    <property type="project" value="TreeGrafter"/>
</dbReference>
<keyword evidence="6" id="KW-0732">Signal</keyword>
<reference evidence="11" key="2">
    <citation type="journal article" date="2017" name="J. Med. Entomol.">
        <title>Transcriptome Analysis of the Triatoma infestans (Hemiptera: Reduviidae) Integument.</title>
        <authorList>
            <person name="Calderon-Fernandez G.M."/>
            <person name="Moriconi D.E."/>
            <person name="Dulbecco A.B."/>
            <person name="Juarez M.P."/>
        </authorList>
    </citation>
    <scope>NUCLEOTIDE SEQUENCE</scope>
    <source>
        <strain evidence="11">Int1</strain>
        <tissue evidence="11">Integument</tissue>
    </source>
</reference>
<comment type="subcellular location">
    <subcellularLocation>
        <location evidence="1">Cell membrane</location>
        <topology evidence="1">Single-pass type I membrane protein</topology>
    </subcellularLocation>
</comment>
<dbReference type="EMBL" id="GEMB01002714">
    <property type="protein sequence ID" value="JAS00481.1"/>
    <property type="molecule type" value="Transcribed_RNA"/>
</dbReference>
<dbReference type="PANTHER" id="PTHR14995">
    <property type="entry name" value="AMNIONLESS"/>
    <property type="match status" value="1"/>
</dbReference>
<accession>A0A170Z1K6</accession>
<dbReference type="GO" id="GO:0030139">
    <property type="term" value="C:endocytic vesicle"/>
    <property type="evidence" value="ECO:0007669"/>
    <property type="project" value="TreeGrafter"/>
</dbReference>
<evidence type="ECO:0000256" key="2">
    <source>
        <dbReference type="ARBA" id="ARBA00021200"/>
    </source>
</evidence>
<organism evidence="11">
    <name type="scientific">Triatoma infestans</name>
    <name type="common">Assassin bug</name>
    <dbReference type="NCBI Taxonomy" id="30076"/>
    <lineage>
        <taxon>Eukaryota</taxon>
        <taxon>Metazoa</taxon>
        <taxon>Ecdysozoa</taxon>
        <taxon>Arthropoda</taxon>
        <taxon>Hexapoda</taxon>
        <taxon>Insecta</taxon>
        <taxon>Pterygota</taxon>
        <taxon>Neoptera</taxon>
        <taxon>Paraneoptera</taxon>
        <taxon>Hemiptera</taxon>
        <taxon>Heteroptera</taxon>
        <taxon>Panheteroptera</taxon>
        <taxon>Cimicomorpha</taxon>
        <taxon>Reduviidae</taxon>
        <taxon>Triatominae</taxon>
        <taxon>Triatoma</taxon>
    </lineage>
</organism>
<proteinExistence type="predicted"/>